<keyword evidence="1" id="KW-0472">Membrane</keyword>
<dbReference type="AlphaFoldDB" id="A0A410PYI7"/>
<dbReference type="RefSeq" id="WP_128746715.1">
    <property type="nucleotide sequence ID" value="NZ_CP035281.1"/>
</dbReference>
<evidence type="ECO:0000313" key="4">
    <source>
        <dbReference type="Proteomes" id="UP000287601"/>
    </source>
</evidence>
<dbReference type="KEGG" id="amij:EQM06_12685"/>
<keyword evidence="1" id="KW-1133">Transmembrane helix</keyword>
<protein>
    <recommendedName>
        <fullName evidence="2">Regulatory protein YycH domain-containing protein</fullName>
    </recommendedName>
</protein>
<keyword evidence="4" id="KW-1185">Reference proteome</keyword>
<evidence type="ECO:0000259" key="2">
    <source>
        <dbReference type="Pfam" id="PF07435"/>
    </source>
</evidence>
<dbReference type="InterPro" id="IPR009996">
    <property type="entry name" value="YycH"/>
</dbReference>
<evidence type="ECO:0000313" key="3">
    <source>
        <dbReference type="EMBL" id="QAT44008.1"/>
    </source>
</evidence>
<gene>
    <name evidence="3" type="ORF">EQM06_12685</name>
</gene>
<dbReference type="OrthoDB" id="1696612at2"/>
<feature type="domain" description="Regulatory protein YycH" evidence="2">
    <location>
        <begin position="15"/>
        <end position="479"/>
    </location>
</feature>
<dbReference type="Gene3D" id="3.30.310.160">
    <property type="entry name" value="YycH protein, domain 2"/>
    <property type="match status" value="1"/>
</dbReference>
<dbReference type="Pfam" id="PF07435">
    <property type="entry name" value="YycH"/>
    <property type="match status" value="1"/>
</dbReference>
<organism evidence="3 4">
    <name type="scientific">Aminipila luticellarii</name>
    <dbReference type="NCBI Taxonomy" id="2507160"/>
    <lineage>
        <taxon>Bacteria</taxon>
        <taxon>Bacillati</taxon>
        <taxon>Bacillota</taxon>
        <taxon>Clostridia</taxon>
        <taxon>Peptostreptococcales</taxon>
        <taxon>Anaerovoracaceae</taxon>
        <taxon>Aminipila</taxon>
    </lineage>
</organism>
<dbReference type="InterPro" id="IPR042274">
    <property type="entry name" value="YycH/YycI_2"/>
</dbReference>
<dbReference type="Proteomes" id="UP000287601">
    <property type="component" value="Chromosome"/>
</dbReference>
<sequence length="498" mass="57024">MEKMQIDIKKQFNIERLKNILLVVLVFTTILLLYFLWGSKSLEAFIFNDDNEPYEVLSSEQVLVPDQIVLGGGNEDYIVVTDKKEELWKDQVLKTFRDFSKGTNILVEEITEEEYKDAMKYPSIFAKFQYNIPFTDFCKEFDIKQQQGYDNISNMTEIGFSKGSAEGTFIYDGNKKKYYWILGNKALQISDQLDSLFAQQQAIPYFPLKTYLGSESTNDTLVPVESPIAPIPLDYKKDISMEQKNAIEALAQSYFGKTLDFVRTLEETNEKIVYMYGYGQKVLIINPNDGSIEYKEEIKSNNAEQQSMFASLDAALNFIGAHGGFQTMAGEKIKPYLESASPIDDKKNSYQFIFGFECGKNKVFYQDNMPIIIDVKDGQISYFRKELINFDENQAQKNSEEERISAINMLALNYNYISAKAGLETKQDQKELSFEDVANRIDNLYMGYLKPAIKLSTDGTADKEKSLQLVPVWALEVNGVCLYFDLYSGQPKGYSKAY</sequence>
<proteinExistence type="predicted"/>
<name>A0A410PYI7_9FIRM</name>
<accession>A0A410PYI7</accession>
<feature type="transmembrane region" description="Helical" evidence="1">
    <location>
        <begin position="20"/>
        <end position="37"/>
    </location>
</feature>
<reference evidence="3 4" key="1">
    <citation type="submission" date="2019-01" db="EMBL/GenBank/DDBJ databases">
        <title>Draft genomes of a novel of Aminipila strains.</title>
        <authorList>
            <person name="Ma S."/>
        </authorList>
    </citation>
    <scope>NUCLEOTIDE SEQUENCE [LARGE SCALE GENOMIC DNA]</scope>
    <source>
        <strain evidence="4">JN-39</strain>
    </source>
</reference>
<evidence type="ECO:0000256" key="1">
    <source>
        <dbReference type="SAM" id="Phobius"/>
    </source>
</evidence>
<dbReference type="EMBL" id="CP035281">
    <property type="protein sequence ID" value="QAT44008.1"/>
    <property type="molecule type" value="Genomic_DNA"/>
</dbReference>
<keyword evidence="1" id="KW-0812">Transmembrane</keyword>